<dbReference type="InterPro" id="IPR006315">
    <property type="entry name" value="OM_autotransptr_brl_dom"/>
</dbReference>
<feature type="domain" description="Autotransporter" evidence="1">
    <location>
        <begin position="557"/>
        <end position="835"/>
    </location>
</feature>
<dbReference type="SUPFAM" id="SSF103515">
    <property type="entry name" value="Autotransporter"/>
    <property type="match status" value="1"/>
</dbReference>
<dbReference type="Proteomes" id="UP000555393">
    <property type="component" value="Unassembled WGS sequence"/>
</dbReference>
<evidence type="ECO:0000259" key="1">
    <source>
        <dbReference type="PROSITE" id="PS51208"/>
    </source>
</evidence>
<dbReference type="Pfam" id="PF03797">
    <property type="entry name" value="Autotransporter"/>
    <property type="match status" value="1"/>
</dbReference>
<dbReference type="PROSITE" id="PS51208">
    <property type="entry name" value="AUTOTRANSPORTER"/>
    <property type="match status" value="1"/>
</dbReference>
<dbReference type="InterPro" id="IPR005546">
    <property type="entry name" value="Autotransporte_beta"/>
</dbReference>
<gene>
    <name evidence="2" type="ORF">FHS77_002842</name>
</gene>
<dbReference type="AlphaFoldDB" id="A0A841LZL8"/>
<dbReference type="EMBL" id="JACIIU010000021">
    <property type="protein sequence ID" value="MBB6262270.1"/>
    <property type="molecule type" value="Genomic_DNA"/>
</dbReference>
<sequence length="835" mass="88401">MLVMTAHKASSAEPFQILETDLATAKTSLPAEPQPFQMLVSDVADGRTTIYQGNESAGDAEITNNMVESLYFNDQSTAAAATIINNTGGATHFNDQSTAASAFITNNANASLTFNQTSTAADARITNNGGSNFVFNNNATAGNAVITNNGTTTFNGSASADNALITNNATGTIGFNDQSNAGYRNIYNSGQIVFADQSSAQNSLIDNNQTGSITFSDNSTGAAANINNSGQLSFSGFSNAGQTAIVNNETGTIIFNGQSNAADTTITNSGSTVFSAAANAAAARLINNADATLRFHDHASAASSMIVNAGDLTFSGNSFADQATILTSEGATTRFEGQADGGTATVQIDQNANLDVSQLDKNRLSLGSLTSAGDVNLGRTVLSVQDTAVFNETSKLNLVLGYGQLIAQNLELQGGTLGLQRAADLLYALGETYRIIDAQSFSGSNFSPDIIHDFAFVSPSLSEDGTGVTLERNDVSFASAAQTHNQTAVANAVETLEPDTLIYRTIISSSEGDARYNFDQLSGEIHANIASAVHDNSTLLRMTLLERARQSTLNEPPRQDMWQSWLTATNTVSHREGDGNAATGRFTGNAMTGGFDRAITDTFSAGIAGTFEQNTLRIADRSSSADIKTVGAGIYSGWQYQGLGLRSGVAYQRHAIDTDRSVALPSLTGSLQSDYSAWTAQIFAEAGYIFNVADVEIEPFGGVNYSRSHFNGFQEYGLTDAALSGSYVSFDNATGTLGIRMSKRFILNHALSVDAQFEAAWNHALGDQHVTRQVAFSSALPFEISGTGISRDYLLLDARLSLLRYEQFDLNVIYSGLLSKETQSHRFGSTATLRF</sequence>
<organism evidence="2 3">
    <name type="scientific">Paenochrobactrum gallinarii</name>
    <dbReference type="NCBI Taxonomy" id="643673"/>
    <lineage>
        <taxon>Bacteria</taxon>
        <taxon>Pseudomonadati</taxon>
        <taxon>Pseudomonadota</taxon>
        <taxon>Alphaproteobacteria</taxon>
        <taxon>Hyphomicrobiales</taxon>
        <taxon>Brucellaceae</taxon>
        <taxon>Paenochrobactrum</taxon>
    </lineage>
</organism>
<dbReference type="GO" id="GO:0019867">
    <property type="term" value="C:outer membrane"/>
    <property type="evidence" value="ECO:0007669"/>
    <property type="project" value="InterPro"/>
</dbReference>
<proteinExistence type="predicted"/>
<evidence type="ECO:0000313" key="3">
    <source>
        <dbReference type="Proteomes" id="UP000555393"/>
    </source>
</evidence>
<dbReference type="InterPro" id="IPR036709">
    <property type="entry name" value="Autotransporte_beta_dom_sf"/>
</dbReference>
<dbReference type="Gene3D" id="2.40.128.130">
    <property type="entry name" value="Autotransporter beta-domain"/>
    <property type="match status" value="1"/>
</dbReference>
<keyword evidence="3" id="KW-1185">Reference proteome</keyword>
<reference evidence="2 3" key="1">
    <citation type="submission" date="2020-08" db="EMBL/GenBank/DDBJ databases">
        <title>Genomic Encyclopedia of Type Strains, Phase IV (KMG-IV): sequencing the most valuable type-strain genomes for metagenomic binning, comparative biology and taxonomic classification.</title>
        <authorList>
            <person name="Goeker M."/>
        </authorList>
    </citation>
    <scope>NUCLEOTIDE SEQUENCE [LARGE SCALE GENOMIC DNA]</scope>
    <source>
        <strain evidence="2 3">DSM 22336</strain>
    </source>
</reference>
<protein>
    <submittedName>
        <fullName evidence="2">Outer membrane autotransporter protein</fullName>
    </submittedName>
</protein>
<dbReference type="NCBIfam" id="TIGR01414">
    <property type="entry name" value="autotrans_barl"/>
    <property type="match status" value="1"/>
</dbReference>
<name>A0A841LZL8_9HYPH</name>
<dbReference type="InterPro" id="IPR012332">
    <property type="entry name" value="Autotransporter_pectin_lyase_C"/>
</dbReference>
<dbReference type="Gene3D" id="2.160.20.20">
    <property type="match status" value="1"/>
</dbReference>
<evidence type="ECO:0000313" key="2">
    <source>
        <dbReference type="EMBL" id="MBB6262270.1"/>
    </source>
</evidence>
<dbReference type="SMART" id="SM00869">
    <property type="entry name" value="Autotransporter"/>
    <property type="match status" value="1"/>
</dbReference>
<comment type="caution">
    <text evidence="2">The sequence shown here is derived from an EMBL/GenBank/DDBJ whole genome shotgun (WGS) entry which is preliminary data.</text>
</comment>
<accession>A0A841LZL8</accession>